<dbReference type="EMBL" id="AAYH02000039">
    <property type="protein sequence ID" value="EDO55179.1"/>
    <property type="molecule type" value="Genomic_DNA"/>
</dbReference>
<protein>
    <submittedName>
        <fullName evidence="1">Uncharacterized protein</fullName>
    </submittedName>
</protein>
<proteinExistence type="predicted"/>
<evidence type="ECO:0000313" key="2">
    <source>
        <dbReference type="Proteomes" id="UP000004110"/>
    </source>
</evidence>
<evidence type="ECO:0000313" key="1">
    <source>
        <dbReference type="EMBL" id="EDO55179.1"/>
    </source>
</evidence>
<keyword evidence="2" id="KW-1185">Reference proteome</keyword>
<sequence length="56" mass="6171">MDHRFFCGGKLPSISRRALPGRKGSKGCCSISILSNFIVLPAKVRNISWICYPAMS</sequence>
<dbReference type="AlphaFoldDB" id="A0ABC9NEQ5"/>
<comment type="caution">
    <text evidence="1">The sequence shown here is derived from an EMBL/GenBank/DDBJ whole genome shotgun (WGS) entry which is preliminary data.</text>
</comment>
<name>A0ABC9NEQ5_BACUC</name>
<reference evidence="1" key="2">
    <citation type="submission" date="2013-11" db="EMBL/GenBank/DDBJ databases">
        <title>Draft genome sequence of Bacteroides uniformis (ATCC 8492).</title>
        <authorList>
            <person name="Sudarsanam P."/>
            <person name="Ley R."/>
            <person name="Guruge J."/>
            <person name="Turnbaugh P.J."/>
            <person name="Mahowald M."/>
            <person name="Liep D."/>
            <person name="Gordon J."/>
        </authorList>
    </citation>
    <scope>NUCLEOTIDE SEQUENCE</scope>
    <source>
        <strain evidence="1">ATCC 8492</strain>
    </source>
</reference>
<dbReference type="Proteomes" id="UP000004110">
    <property type="component" value="Unassembled WGS sequence"/>
</dbReference>
<organism evidence="1 2">
    <name type="scientific">Bacteroides uniformis (strain ATCC 8492 / DSM 6597 / CCUG 4942 / CIP 103695 / JCM 5828 / KCTC 5204 / NCTC 13054 / VPI 0061)</name>
    <dbReference type="NCBI Taxonomy" id="411479"/>
    <lineage>
        <taxon>Bacteria</taxon>
        <taxon>Pseudomonadati</taxon>
        <taxon>Bacteroidota</taxon>
        <taxon>Bacteroidia</taxon>
        <taxon>Bacteroidales</taxon>
        <taxon>Bacteroidaceae</taxon>
        <taxon>Bacteroides</taxon>
    </lineage>
</organism>
<gene>
    <name evidence="1" type="ORF">BACUNI_01269</name>
</gene>
<accession>A0ABC9NEQ5</accession>
<reference evidence="1" key="1">
    <citation type="submission" date="2007-06" db="EMBL/GenBank/DDBJ databases">
        <authorList>
            <person name="Fulton L."/>
            <person name="Clifton S."/>
            <person name="Fulton B."/>
            <person name="Xu J."/>
            <person name="Minx P."/>
            <person name="Pepin K.H."/>
            <person name="Johnson M."/>
            <person name="Thiruvilangam P."/>
            <person name="Bhonagiri V."/>
            <person name="Nash W.E."/>
            <person name="Mardis E.R."/>
            <person name="Wilson R.K."/>
        </authorList>
    </citation>
    <scope>NUCLEOTIDE SEQUENCE [LARGE SCALE GENOMIC DNA]</scope>
    <source>
        <strain evidence="1">ATCC 8492</strain>
    </source>
</reference>